<keyword evidence="7 11" id="KW-0648">Protein biosynthesis</keyword>
<dbReference type="GO" id="GO:0050567">
    <property type="term" value="F:glutaminyl-tRNA synthase (glutamine-hydrolyzing) activity"/>
    <property type="evidence" value="ECO:0007669"/>
    <property type="project" value="UniProtKB-UniRule"/>
</dbReference>
<keyword evidence="13" id="KW-0808">Transferase</keyword>
<evidence type="ECO:0000256" key="3">
    <source>
        <dbReference type="ARBA" id="ARBA00016923"/>
    </source>
</evidence>
<evidence type="ECO:0000256" key="7">
    <source>
        <dbReference type="ARBA" id="ARBA00022917"/>
    </source>
</evidence>
<dbReference type="NCBIfam" id="NF004014">
    <property type="entry name" value="PRK05477.1-4"/>
    <property type="match status" value="1"/>
</dbReference>
<comment type="function">
    <text evidence="8 11">Allows the formation of correctly charged Asn-tRNA(Asn) or Gln-tRNA(Gln) through the transamidation of misacylated Asp-tRNA(Asn) or Glu-tRNA(Gln) in organisms which lack either or both of asparaginyl-tRNA or glutaminyl-tRNA synthetases. The reaction takes place in the presence of glutamine and ATP through an activated phospho-Asp-tRNA(Asn) or phospho-Glu-tRNA(Gln).</text>
</comment>
<dbReference type="InterPro" id="IPR042114">
    <property type="entry name" value="GatB_C_1"/>
</dbReference>
<dbReference type="PANTHER" id="PTHR11659">
    <property type="entry name" value="GLUTAMYL-TRNA GLN AMIDOTRANSFERASE SUBUNIT B MITOCHONDRIAL AND PROKARYOTIC PET112-RELATED"/>
    <property type="match status" value="1"/>
</dbReference>
<organism evidence="13 14">
    <name type="scientific">Nitrosospira briensis</name>
    <dbReference type="NCBI Taxonomy" id="35799"/>
    <lineage>
        <taxon>Bacteria</taxon>
        <taxon>Pseudomonadati</taxon>
        <taxon>Pseudomonadota</taxon>
        <taxon>Betaproteobacteria</taxon>
        <taxon>Nitrosomonadales</taxon>
        <taxon>Nitrosomonadaceae</taxon>
        <taxon>Nitrosospira</taxon>
    </lineage>
</organism>
<comment type="catalytic activity">
    <reaction evidence="9 11">
        <text>L-aspartyl-tRNA(Asn) + L-glutamine + ATP + H2O = L-asparaginyl-tRNA(Asn) + L-glutamate + ADP + phosphate + 2 H(+)</text>
        <dbReference type="Rhea" id="RHEA:14513"/>
        <dbReference type="Rhea" id="RHEA-COMP:9674"/>
        <dbReference type="Rhea" id="RHEA-COMP:9677"/>
        <dbReference type="ChEBI" id="CHEBI:15377"/>
        <dbReference type="ChEBI" id="CHEBI:15378"/>
        <dbReference type="ChEBI" id="CHEBI:29985"/>
        <dbReference type="ChEBI" id="CHEBI:30616"/>
        <dbReference type="ChEBI" id="CHEBI:43474"/>
        <dbReference type="ChEBI" id="CHEBI:58359"/>
        <dbReference type="ChEBI" id="CHEBI:78515"/>
        <dbReference type="ChEBI" id="CHEBI:78516"/>
        <dbReference type="ChEBI" id="CHEBI:456216"/>
    </reaction>
</comment>
<dbReference type="GO" id="GO:0016740">
    <property type="term" value="F:transferase activity"/>
    <property type="evidence" value="ECO:0007669"/>
    <property type="project" value="UniProtKB-KW"/>
</dbReference>
<comment type="similarity">
    <text evidence="1 11">Belongs to the GatB/GatE family. GatB subfamily.</text>
</comment>
<dbReference type="NCBIfam" id="NF004012">
    <property type="entry name" value="PRK05477.1-2"/>
    <property type="match status" value="1"/>
</dbReference>
<evidence type="ECO:0000313" key="14">
    <source>
        <dbReference type="Proteomes" id="UP000183107"/>
    </source>
</evidence>
<dbReference type="SMART" id="SM00845">
    <property type="entry name" value="GatB_Yqey"/>
    <property type="match status" value="1"/>
</dbReference>
<accession>A0A1I5ATT6</accession>
<keyword evidence="4 11" id="KW-0436">Ligase</keyword>
<evidence type="ECO:0000256" key="6">
    <source>
        <dbReference type="ARBA" id="ARBA00022840"/>
    </source>
</evidence>
<dbReference type="STRING" id="1266925.GCA_000619905_01376"/>
<dbReference type="InterPro" id="IPR023168">
    <property type="entry name" value="GatB_Yqey_C_2"/>
</dbReference>
<evidence type="ECO:0000313" key="13">
    <source>
        <dbReference type="EMBL" id="SFN65946.1"/>
    </source>
</evidence>
<dbReference type="InterPro" id="IPR006075">
    <property type="entry name" value="Asn/Gln-tRNA_Trfase_suB/E_cat"/>
</dbReference>
<keyword evidence="6 11" id="KW-0067">ATP-binding</keyword>
<protein>
    <recommendedName>
        <fullName evidence="3 11">Aspartyl/glutamyl-tRNA(Asn/Gln) amidotransferase subunit B</fullName>
        <shortName evidence="11">Asp/Glu-ADT subunit B</shortName>
        <ecNumber evidence="11">6.3.5.-</ecNumber>
    </recommendedName>
</protein>
<dbReference type="GO" id="GO:0050566">
    <property type="term" value="F:asparaginyl-tRNA synthase (glutamine-hydrolyzing) activity"/>
    <property type="evidence" value="ECO:0007669"/>
    <property type="project" value="RHEA"/>
</dbReference>
<dbReference type="Proteomes" id="UP000183107">
    <property type="component" value="Unassembled WGS sequence"/>
</dbReference>
<dbReference type="InterPro" id="IPR017958">
    <property type="entry name" value="Gln-tRNA_amidoTrfase_suB_CS"/>
</dbReference>
<comment type="subunit">
    <text evidence="2 11">Heterotrimer of A, B and C subunits.</text>
</comment>
<dbReference type="InterPro" id="IPR017959">
    <property type="entry name" value="Asn/Gln-tRNA_amidoTrfase_suB/E"/>
</dbReference>
<evidence type="ECO:0000256" key="5">
    <source>
        <dbReference type="ARBA" id="ARBA00022741"/>
    </source>
</evidence>
<dbReference type="Gene3D" id="1.10.150.380">
    <property type="entry name" value="GatB domain, N-terminal subdomain"/>
    <property type="match status" value="1"/>
</dbReference>
<evidence type="ECO:0000256" key="11">
    <source>
        <dbReference type="HAMAP-Rule" id="MF_00121"/>
    </source>
</evidence>
<sequence>MGSEDCFSLGTVRSNLYHRKDFAMQWEIVIGLEVHAQLSTQSKIFSGASTAFGAAPNAEACPVDLALPGVLPVLNRGAVERAIKLGLAVGAKINSPSVFARKNYFYPDLPKGYQISQYELPVVEGGVVRIRSAQDGKECEKTIRLTRAHLEEDAGKSLHEDFHGMTGIDLNRAGTPLLEIVSEPDMRSSAEAVAYAKTLHSLVRWIGICDGNMQEGSFRCDANVSVRHQGSDRLGTRCEIKNLNSFRFLEKAIEYEARRQIEILEDGGTIQQQTRLYDPEKGETRAMRSKEDAQDYRYFPDPDLLPLEISEDWIAEVRSRLPELPEEMRIRFERDHELSAYDASALTADRDIAEYYEAVAGKLPFDHKLCANWVMGDISAYLNDEDTSFDNCPLSPAQLVQLLVRIKDGTISGKIAKEVFRQMWIKVREQPVAWKDRDSKRDENLADQIIESQGLKQISDSGELEKLVNEVIAANSRSVEEFRSGKEKAFNALVGQVMKAARGKANPSQVNEIMRKKIAE</sequence>
<evidence type="ECO:0000259" key="12">
    <source>
        <dbReference type="SMART" id="SM00845"/>
    </source>
</evidence>
<dbReference type="GO" id="GO:0070681">
    <property type="term" value="P:glutaminyl-tRNAGln biosynthesis via transamidation"/>
    <property type="evidence" value="ECO:0007669"/>
    <property type="project" value="TreeGrafter"/>
</dbReference>
<dbReference type="HAMAP" id="MF_00121">
    <property type="entry name" value="GatB"/>
    <property type="match status" value="1"/>
</dbReference>
<keyword evidence="5 11" id="KW-0547">Nucleotide-binding</keyword>
<evidence type="ECO:0000256" key="10">
    <source>
        <dbReference type="ARBA" id="ARBA00047913"/>
    </source>
</evidence>
<name>A0A1I5ATT6_9PROT</name>
<dbReference type="PANTHER" id="PTHR11659:SF0">
    <property type="entry name" value="GLUTAMYL-TRNA(GLN) AMIDOTRANSFERASE SUBUNIT B, MITOCHONDRIAL"/>
    <property type="match status" value="1"/>
</dbReference>
<dbReference type="InterPro" id="IPR018027">
    <property type="entry name" value="Asn/Gln_amidotransferase"/>
</dbReference>
<dbReference type="InterPro" id="IPR003789">
    <property type="entry name" value="Asn/Gln_tRNA_amidoTrase-B-like"/>
</dbReference>
<dbReference type="PROSITE" id="PS01234">
    <property type="entry name" value="GATB"/>
    <property type="match status" value="1"/>
</dbReference>
<evidence type="ECO:0000256" key="8">
    <source>
        <dbReference type="ARBA" id="ARBA00024799"/>
    </source>
</evidence>
<dbReference type="FunFam" id="1.10.10.410:FF:000001">
    <property type="entry name" value="Aspartyl/glutamyl-tRNA(Asn/Gln) amidotransferase subunit B"/>
    <property type="match status" value="1"/>
</dbReference>
<evidence type="ECO:0000256" key="2">
    <source>
        <dbReference type="ARBA" id="ARBA00011123"/>
    </source>
</evidence>
<evidence type="ECO:0000256" key="4">
    <source>
        <dbReference type="ARBA" id="ARBA00022598"/>
    </source>
</evidence>
<dbReference type="EC" id="6.3.5.-" evidence="11"/>
<proteinExistence type="inferred from homology"/>
<feature type="domain" description="Asn/Gln amidotransferase" evidence="12">
    <location>
        <begin position="354"/>
        <end position="518"/>
    </location>
</feature>
<dbReference type="SUPFAM" id="SSF55931">
    <property type="entry name" value="Glutamine synthetase/guanido kinase"/>
    <property type="match status" value="1"/>
</dbReference>
<reference evidence="14" key="1">
    <citation type="submission" date="2016-10" db="EMBL/GenBank/DDBJ databases">
        <authorList>
            <person name="Varghese N."/>
        </authorList>
    </citation>
    <scope>NUCLEOTIDE SEQUENCE [LARGE SCALE GENOMIC DNA]</scope>
    <source>
        <strain evidence="14">Nsp8</strain>
    </source>
</reference>
<gene>
    <name evidence="11" type="primary">gatB</name>
    <name evidence="13" type="ORF">SAMN05216386_1535</name>
</gene>
<dbReference type="EMBL" id="FOVJ01000002">
    <property type="protein sequence ID" value="SFN65946.1"/>
    <property type="molecule type" value="Genomic_DNA"/>
</dbReference>
<dbReference type="GO" id="GO:0006412">
    <property type="term" value="P:translation"/>
    <property type="evidence" value="ECO:0007669"/>
    <property type="project" value="UniProtKB-UniRule"/>
</dbReference>
<dbReference type="SUPFAM" id="SSF89095">
    <property type="entry name" value="GatB/YqeY motif"/>
    <property type="match status" value="1"/>
</dbReference>
<evidence type="ECO:0000256" key="9">
    <source>
        <dbReference type="ARBA" id="ARBA00047380"/>
    </source>
</evidence>
<dbReference type="Gene3D" id="1.10.10.410">
    <property type="match status" value="1"/>
</dbReference>
<dbReference type="Pfam" id="PF02637">
    <property type="entry name" value="GatB_Yqey"/>
    <property type="match status" value="1"/>
</dbReference>
<dbReference type="NCBIfam" id="NF004015">
    <property type="entry name" value="PRK05477.1-5"/>
    <property type="match status" value="1"/>
</dbReference>
<dbReference type="InterPro" id="IPR004413">
    <property type="entry name" value="GatB"/>
</dbReference>
<dbReference type="NCBIfam" id="TIGR00133">
    <property type="entry name" value="gatB"/>
    <property type="match status" value="1"/>
</dbReference>
<evidence type="ECO:0000256" key="1">
    <source>
        <dbReference type="ARBA" id="ARBA00005306"/>
    </source>
</evidence>
<dbReference type="GO" id="GO:0005524">
    <property type="term" value="F:ATP binding"/>
    <property type="evidence" value="ECO:0007669"/>
    <property type="project" value="UniProtKB-KW"/>
</dbReference>
<dbReference type="InterPro" id="IPR014746">
    <property type="entry name" value="Gln_synth/guanido_kin_cat_dom"/>
</dbReference>
<keyword evidence="14" id="KW-1185">Reference proteome</keyword>
<dbReference type="Pfam" id="PF02934">
    <property type="entry name" value="GatB_N"/>
    <property type="match status" value="1"/>
</dbReference>
<comment type="catalytic activity">
    <reaction evidence="10 11">
        <text>L-glutamyl-tRNA(Gln) + L-glutamine + ATP + H2O = L-glutaminyl-tRNA(Gln) + L-glutamate + ADP + phosphate + H(+)</text>
        <dbReference type="Rhea" id="RHEA:17521"/>
        <dbReference type="Rhea" id="RHEA-COMP:9681"/>
        <dbReference type="Rhea" id="RHEA-COMP:9684"/>
        <dbReference type="ChEBI" id="CHEBI:15377"/>
        <dbReference type="ChEBI" id="CHEBI:15378"/>
        <dbReference type="ChEBI" id="CHEBI:29985"/>
        <dbReference type="ChEBI" id="CHEBI:30616"/>
        <dbReference type="ChEBI" id="CHEBI:43474"/>
        <dbReference type="ChEBI" id="CHEBI:58359"/>
        <dbReference type="ChEBI" id="CHEBI:78520"/>
        <dbReference type="ChEBI" id="CHEBI:78521"/>
        <dbReference type="ChEBI" id="CHEBI:456216"/>
    </reaction>
</comment>
<dbReference type="AlphaFoldDB" id="A0A1I5ATT6"/>